<feature type="non-terminal residue" evidence="3">
    <location>
        <position position="366"/>
    </location>
</feature>
<keyword evidence="1" id="KW-1133">Transmembrane helix</keyword>
<dbReference type="EMBL" id="JABFNF010000030">
    <property type="protein sequence ID" value="MBA1889064.1"/>
    <property type="molecule type" value="Genomic_DNA"/>
</dbReference>
<dbReference type="AlphaFoldDB" id="A0A8T3LGS8"/>
<organism evidence="3 4">
    <name type="scientific">Escherichia coli</name>
    <dbReference type="NCBI Taxonomy" id="562"/>
    <lineage>
        <taxon>Bacteria</taxon>
        <taxon>Pseudomonadati</taxon>
        <taxon>Pseudomonadota</taxon>
        <taxon>Gammaproteobacteria</taxon>
        <taxon>Enterobacterales</taxon>
        <taxon>Enterobacteriaceae</taxon>
        <taxon>Escherichia</taxon>
    </lineage>
</organism>
<evidence type="ECO:0000259" key="2">
    <source>
        <dbReference type="Pfam" id="PF04917"/>
    </source>
</evidence>
<dbReference type="Proteomes" id="UP000523197">
    <property type="component" value="Unassembled WGS sequence"/>
</dbReference>
<gene>
    <name evidence="3" type="primary">pilV</name>
    <name evidence="3" type="ORF">HLX92_23170</name>
</gene>
<keyword evidence="1" id="KW-0812">Transmembrane</keyword>
<comment type="caution">
    <text evidence="3">The sequence shown here is derived from an EMBL/GenBank/DDBJ whole genome shotgun (WGS) entry which is preliminary data.</text>
</comment>
<dbReference type="InterPro" id="IPR007001">
    <property type="entry name" value="Shufflon_N"/>
</dbReference>
<evidence type="ECO:0000313" key="4">
    <source>
        <dbReference type="Proteomes" id="UP000523197"/>
    </source>
</evidence>
<evidence type="ECO:0000256" key="1">
    <source>
        <dbReference type="SAM" id="Phobius"/>
    </source>
</evidence>
<reference evidence="3 4" key="1">
    <citation type="submission" date="2020-05" db="EMBL/GenBank/DDBJ databases">
        <title>Epidemiological investigations into extended-spectrum beta-lactam resistant Escherichia coli ST457 carried by Australian Silver gulls identified clonal lineages that cause ExPEC disease.</title>
        <authorList>
            <person name="Nesporova K."/>
            <person name="Wyrsch E.R."/>
            <person name="Valcek A."/>
            <person name="Bitar I."/>
            <person name="Chaw K."/>
            <person name="Harris P."/>
            <person name="Hrabak J."/>
            <person name="Djordjevic S.P."/>
            <person name="Dolejska M."/>
        </authorList>
    </citation>
    <scope>NUCLEOTIDE SEQUENCE [LARGE SCALE GENOMIC DNA]</scope>
    <source>
        <strain evidence="3 4">CE1966</strain>
    </source>
</reference>
<sequence length="366" mass="38551">MKKTDKGVSLLEVLLVIGIMVMVIPKVYENIENHLNNVRWQNAAEHANTYNTAVRNYVADNASTLLAGSLPKTITPATLIQKGYLKSGFSESNFGQSYITGIAKNSKTSRLEALTCSNGGQSLSEAGMRSVASMIEGLGGYINSSKQAIGAGGGWSDTPSNYGLNCATGHIAMALVGADLQESDRLYRYSITNRPDLNRMHTAIDMNSNNLNNVGTLNGNAAALSGDISARNGTFSGAISGNTATTNGDITSNNGWLVTKNSKGWMNSTYGGGWYMSDSSWLRSVNNKGIYTGGQVKGGTVRADGRLYTGEYLQLEKTATAGASCSPNGLVGRDSTGAILSCQSGTWQKNGGGTVQMVTATASDWN</sequence>
<proteinExistence type="predicted"/>
<accession>A0A8T3LGS8</accession>
<dbReference type="Pfam" id="PF04917">
    <property type="entry name" value="Shufflon_N"/>
    <property type="match status" value="1"/>
</dbReference>
<keyword evidence="1" id="KW-0472">Membrane</keyword>
<feature type="transmembrane region" description="Helical" evidence="1">
    <location>
        <begin position="7"/>
        <end position="28"/>
    </location>
</feature>
<name>A0A8T3LGS8_ECOLX</name>
<feature type="domain" description="Bacterial shufflon protein N-terminal" evidence="2">
    <location>
        <begin position="33"/>
        <end position="345"/>
    </location>
</feature>
<evidence type="ECO:0000313" key="3">
    <source>
        <dbReference type="EMBL" id="MBA1889064.1"/>
    </source>
</evidence>
<protein>
    <submittedName>
        <fullName evidence="3">Shufflon system plasmid conjugative transfer pilus tip adhesin PilV</fullName>
    </submittedName>
</protein>
<dbReference type="RefSeq" id="WP_089570205.1">
    <property type="nucleotide sequence ID" value="NZ_JABFJN010000038.1"/>
</dbReference>